<feature type="region of interest" description="Disordered" evidence="1">
    <location>
        <begin position="1"/>
        <end position="71"/>
    </location>
</feature>
<keyword evidence="3" id="KW-1185">Reference proteome</keyword>
<evidence type="ECO:0008006" key="4">
    <source>
        <dbReference type="Google" id="ProtNLM"/>
    </source>
</evidence>
<proteinExistence type="predicted"/>
<dbReference type="EMBL" id="BAABWH010000001">
    <property type="protein sequence ID" value="GAA6144412.1"/>
    <property type="molecule type" value="Genomic_DNA"/>
</dbReference>
<feature type="compositionally biased region" description="Polar residues" evidence="1">
    <location>
        <begin position="1"/>
        <end position="21"/>
    </location>
</feature>
<protein>
    <recommendedName>
        <fullName evidence="4">FxLD family lantipeptide</fullName>
    </recommendedName>
</protein>
<feature type="compositionally biased region" description="Low complexity" evidence="1">
    <location>
        <begin position="24"/>
        <end position="35"/>
    </location>
</feature>
<dbReference type="RefSeq" id="WP_353293340.1">
    <property type="nucleotide sequence ID" value="NZ_BAABWH010000001.1"/>
</dbReference>
<sequence>MSDTQAATNTGSDSVSGSDSATGAPHQQADAAAPQDWEELSFLDDMELGSIDPESYQEQADDGCEGGACKI</sequence>
<evidence type="ECO:0000313" key="3">
    <source>
        <dbReference type="Proteomes" id="UP001481413"/>
    </source>
</evidence>
<comment type="caution">
    <text evidence="2">The sequence shown here is derived from an EMBL/GenBank/DDBJ whole genome shotgun (WGS) entry which is preliminary data.</text>
</comment>
<organism evidence="2 3">
    <name type="scientific">Thalassolituus maritimus</name>
    <dbReference type="NCBI Taxonomy" id="484498"/>
    <lineage>
        <taxon>Bacteria</taxon>
        <taxon>Pseudomonadati</taxon>
        <taxon>Pseudomonadota</taxon>
        <taxon>Gammaproteobacteria</taxon>
        <taxon>Oceanospirillales</taxon>
        <taxon>Oceanospirillaceae</taxon>
        <taxon>Thalassolituus</taxon>
    </lineage>
</organism>
<dbReference type="Proteomes" id="UP001481413">
    <property type="component" value="Unassembled WGS sequence"/>
</dbReference>
<evidence type="ECO:0000256" key="1">
    <source>
        <dbReference type="SAM" id="MobiDB-lite"/>
    </source>
</evidence>
<name>A0ABP9ZWD8_9GAMM</name>
<reference evidence="2 3" key="1">
    <citation type="submission" date="2024-04" db="EMBL/GenBank/DDBJ databases">
        <title>Draft genome sequence of Thalassolituus maritimus NBRC 116585.</title>
        <authorList>
            <person name="Miyakawa T."/>
            <person name="Kusuya Y."/>
            <person name="Miura T."/>
        </authorList>
    </citation>
    <scope>NUCLEOTIDE SEQUENCE [LARGE SCALE GENOMIC DNA]</scope>
    <source>
        <strain evidence="2 3">5NW40-0001</strain>
    </source>
</reference>
<gene>
    <name evidence="2" type="ORF">NBRC116585_05290</name>
</gene>
<feature type="compositionally biased region" description="Acidic residues" evidence="1">
    <location>
        <begin position="36"/>
        <end position="47"/>
    </location>
</feature>
<accession>A0ABP9ZWD8</accession>
<evidence type="ECO:0000313" key="2">
    <source>
        <dbReference type="EMBL" id="GAA6144412.1"/>
    </source>
</evidence>